<evidence type="ECO:0000256" key="3">
    <source>
        <dbReference type="ARBA" id="ARBA00022771"/>
    </source>
</evidence>
<dbReference type="PROSITE" id="PS50157">
    <property type="entry name" value="ZINC_FINGER_C2H2_2"/>
    <property type="match status" value="3"/>
</dbReference>
<keyword evidence="4" id="KW-0862">Zinc</keyword>
<reference evidence="8" key="1">
    <citation type="submission" date="2016-07" db="EMBL/GenBank/DDBJ databases">
        <authorList>
            <person name="Bretaudeau A."/>
        </authorList>
    </citation>
    <scope>NUCLEOTIDE SEQUENCE</scope>
    <source>
        <strain evidence="8">Rice</strain>
        <tissue evidence="8">Whole body</tissue>
    </source>
</reference>
<dbReference type="PROSITE" id="PS00028">
    <property type="entry name" value="ZINC_FINGER_C2H2_1"/>
    <property type="match status" value="2"/>
</dbReference>
<sequence>MPRCFINSVRRLKRSFIQEFGEFSVENEMKSTRISKLNIKRQKNLLKTNETIYHDKVPISTRFYLQLLKKSQFLQHFQDTEPYEYASESEKPVKSPELTKTKNLTKKDTDKTYNLRSSEAKTERKTYDKTHRRKRNGCDNETQSISELIQEVNRRRKPRKEPLAPIIEEIKSREPLKFNNKGGSEIDKIAEKLKSLVKASADEKLDKELLTCTESFDKDSVDSVDKEDGKENELQDVRDWSEPRRCARATHTCSYCGKSFDRPWVLKGHLRLHTGERPFPCPHQHCGRTFADRSNLRAHQRTRGHHSWQWRCAACDKAFSQRRYLERHRDDACRKYKMHTRNSTKYNNTLKVVQKTVPAQVPMYGIIRHNPESKVGPEATAECCEGPIDLSIGKRRMEEDKRSIVFFLRGHNHSIASLALGETRGSVRLLLIKNHPVPTPAFRARVPVCRYPLGSPQLRIRHRPNWPSVVV</sequence>
<dbReference type="Gene3D" id="3.30.160.60">
    <property type="entry name" value="Classic Zinc Finger"/>
    <property type="match status" value="2"/>
</dbReference>
<keyword evidence="3 5" id="KW-0863">Zinc-finger</keyword>
<gene>
    <name evidence="8" type="ORF">SFRICE_027245</name>
</gene>
<organism evidence="8">
    <name type="scientific">Spodoptera frugiperda</name>
    <name type="common">Fall armyworm</name>
    <dbReference type="NCBI Taxonomy" id="7108"/>
    <lineage>
        <taxon>Eukaryota</taxon>
        <taxon>Metazoa</taxon>
        <taxon>Ecdysozoa</taxon>
        <taxon>Arthropoda</taxon>
        <taxon>Hexapoda</taxon>
        <taxon>Insecta</taxon>
        <taxon>Pterygota</taxon>
        <taxon>Neoptera</taxon>
        <taxon>Endopterygota</taxon>
        <taxon>Lepidoptera</taxon>
        <taxon>Glossata</taxon>
        <taxon>Ditrysia</taxon>
        <taxon>Noctuoidea</taxon>
        <taxon>Noctuidae</taxon>
        <taxon>Amphipyrinae</taxon>
        <taxon>Spodoptera</taxon>
    </lineage>
</organism>
<dbReference type="SMART" id="SM00355">
    <property type="entry name" value="ZnF_C2H2"/>
    <property type="match status" value="3"/>
</dbReference>
<dbReference type="Pfam" id="PF00096">
    <property type="entry name" value="zf-C2H2"/>
    <property type="match status" value="2"/>
</dbReference>
<name>A0A2H1VE54_SPOFR</name>
<keyword evidence="2" id="KW-0677">Repeat</keyword>
<protein>
    <submittedName>
        <fullName evidence="8">SFRICE_027245</fullName>
    </submittedName>
</protein>
<evidence type="ECO:0000259" key="7">
    <source>
        <dbReference type="PROSITE" id="PS50157"/>
    </source>
</evidence>
<dbReference type="GO" id="GO:0000981">
    <property type="term" value="F:DNA-binding transcription factor activity, RNA polymerase II-specific"/>
    <property type="evidence" value="ECO:0007669"/>
    <property type="project" value="TreeGrafter"/>
</dbReference>
<feature type="region of interest" description="Disordered" evidence="6">
    <location>
        <begin position="84"/>
        <end position="138"/>
    </location>
</feature>
<proteinExistence type="predicted"/>
<dbReference type="AlphaFoldDB" id="A0A2H1VE54"/>
<evidence type="ECO:0000256" key="2">
    <source>
        <dbReference type="ARBA" id="ARBA00022737"/>
    </source>
</evidence>
<dbReference type="PANTHER" id="PTHR23235">
    <property type="entry name" value="KRUEPPEL-LIKE TRANSCRIPTION FACTOR"/>
    <property type="match status" value="1"/>
</dbReference>
<dbReference type="InterPro" id="IPR013087">
    <property type="entry name" value="Znf_C2H2_type"/>
</dbReference>
<evidence type="ECO:0000256" key="4">
    <source>
        <dbReference type="ARBA" id="ARBA00022833"/>
    </source>
</evidence>
<evidence type="ECO:0000256" key="1">
    <source>
        <dbReference type="ARBA" id="ARBA00022723"/>
    </source>
</evidence>
<keyword evidence="1" id="KW-0479">Metal-binding</keyword>
<dbReference type="FunFam" id="3.30.160.60:FF:000710">
    <property type="entry name" value="Zinc finger protein 768"/>
    <property type="match status" value="1"/>
</dbReference>
<dbReference type="GO" id="GO:0008270">
    <property type="term" value="F:zinc ion binding"/>
    <property type="evidence" value="ECO:0007669"/>
    <property type="project" value="UniProtKB-KW"/>
</dbReference>
<dbReference type="SUPFAM" id="SSF57667">
    <property type="entry name" value="beta-beta-alpha zinc fingers"/>
    <property type="match status" value="1"/>
</dbReference>
<accession>A0A2H1VE54</accession>
<feature type="domain" description="C2H2-type" evidence="7">
    <location>
        <begin position="251"/>
        <end position="278"/>
    </location>
</feature>
<dbReference type="EMBL" id="ODYU01002071">
    <property type="protein sequence ID" value="SOQ39118.1"/>
    <property type="molecule type" value="Genomic_DNA"/>
</dbReference>
<feature type="domain" description="C2H2-type" evidence="7">
    <location>
        <begin position="310"/>
        <end position="344"/>
    </location>
</feature>
<dbReference type="GO" id="GO:0000978">
    <property type="term" value="F:RNA polymerase II cis-regulatory region sequence-specific DNA binding"/>
    <property type="evidence" value="ECO:0007669"/>
    <property type="project" value="TreeGrafter"/>
</dbReference>
<feature type="compositionally biased region" description="Basic and acidic residues" evidence="6">
    <location>
        <begin position="88"/>
        <end position="129"/>
    </location>
</feature>
<feature type="domain" description="C2H2-type" evidence="7">
    <location>
        <begin position="279"/>
        <end position="311"/>
    </location>
</feature>
<dbReference type="PANTHER" id="PTHR23235:SF120">
    <property type="entry name" value="KRUPPEL-LIKE FACTOR 15"/>
    <property type="match status" value="1"/>
</dbReference>
<dbReference type="FunFam" id="3.30.160.60:FF:000100">
    <property type="entry name" value="Zinc finger 45-like"/>
    <property type="match status" value="1"/>
</dbReference>
<dbReference type="InterPro" id="IPR036236">
    <property type="entry name" value="Znf_C2H2_sf"/>
</dbReference>
<evidence type="ECO:0000256" key="6">
    <source>
        <dbReference type="SAM" id="MobiDB-lite"/>
    </source>
</evidence>
<evidence type="ECO:0000256" key="5">
    <source>
        <dbReference type="PROSITE-ProRule" id="PRU00042"/>
    </source>
</evidence>
<evidence type="ECO:0000313" key="8">
    <source>
        <dbReference type="EMBL" id="SOQ39118.1"/>
    </source>
</evidence>